<dbReference type="Pfam" id="PF14223">
    <property type="entry name" value="Retrotran_gag_2"/>
    <property type="match status" value="1"/>
</dbReference>
<name>A0AAV1WXA5_LUPLU</name>
<comment type="caution">
    <text evidence="1">The sequence shown here is derived from an EMBL/GenBank/DDBJ whole genome shotgun (WGS) entry which is preliminary data.</text>
</comment>
<evidence type="ECO:0000313" key="2">
    <source>
        <dbReference type="Proteomes" id="UP001497480"/>
    </source>
</evidence>
<dbReference type="PANTHER" id="PTHR35317:SF42">
    <property type="entry name" value="RETROTRANSPOSON GAG DOMAIN-CONTAINING PROTEIN"/>
    <property type="match status" value="1"/>
</dbReference>
<gene>
    <name evidence="1" type="ORF">LLUT_LOCUS14709</name>
</gene>
<reference evidence="1 2" key="1">
    <citation type="submission" date="2024-03" db="EMBL/GenBank/DDBJ databases">
        <authorList>
            <person name="Martinez-Hernandez J."/>
        </authorList>
    </citation>
    <scope>NUCLEOTIDE SEQUENCE [LARGE SCALE GENOMIC DNA]</scope>
</reference>
<organism evidence="1 2">
    <name type="scientific">Lupinus luteus</name>
    <name type="common">European yellow lupine</name>
    <dbReference type="NCBI Taxonomy" id="3873"/>
    <lineage>
        <taxon>Eukaryota</taxon>
        <taxon>Viridiplantae</taxon>
        <taxon>Streptophyta</taxon>
        <taxon>Embryophyta</taxon>
        <taxon>Tracheophyta</taxon>
        <taxon>Spermatophyta</taxon>
        <taxon>Magnoliopsida</taxon>
        <taxon>eudicotyledons</taxon>
        <taxon>Gunneridae</taxon>
        <taxon>Pentapetalae</taxon>
        <taxon>rosids</taxon>
        <taxon>fabids</taxon>
        <taxon>Fabales</taxon>
        <taxon>Fabaceae</taxon>
        <taxon>Papilionoideae</taxon>
        <taxon>50 kb inversion clade</taxon>
        <taxon>genistoids sensu lato</taxon>
        <taxon>core genistoids</taxon>
        <taxon>Genisteae</taxon>
        <taxon>Lupinus</taxon>
    </lineage>
</organism>
<dbReference type="Proteomes" id="UP001497480">
    <property type="component" value="Unassembled WGS sequence"/>
</dbReference>
<accession>A0AAV1WXA5</accession>
<dbReference type="PANTHER" id="PTHR35317">
    <property type="entry name" value="OS04G0629600 PROTEIN"/>
    <property type="match status" value="1"/>
</dbReference>
<dbReference type="AlphaFoldDB" id="A0AAV1WXA5"/>
<proteinExistence type="predicted"/>
<sequence length="131" mass="15148">MSIMIIKRGIPEVFRGTISDEINSAQVFLVEIEKRFAKSDKAETSTLLQSLISMRYQGKGNIREYIMVMSNIASKLKALKLEMSEDLLIHLVLPSLPAQFSQFKISYNCQREKWTLNELISFCVQEEERLK</sequence>
<keyword evidence="2" id="KW-1185">Reference proteome</keyword>
<dbReference type="EMBL" id="CAXHTB010000010">
    <property type="protein sequence ID" value="CAL0313649.1"/>
    <property type="molecule type" value="Genomic_DNA"/>
</dbReference>
<protein>
    <submittedName>
        <fullName evidence="1">Uncharacterized protein</fullName>
    </submittedName>
</protein>
<evidence type="ECO:0000313" key="1">
    <source>
        <dbReference type="EMBL" id="CAL0313649.1"/>
    </source>
</evidence>